<gene>
    <name evidence="10" type="ORF">GPA27_02890</name>
</gene>
<dbReference type="Gene3D" id="1.10.540.10">
    <property type="entry name" value="Acyl-CoA dehydrogenase/oxidase, N-terminal domain"/>
    <property type="match status" value="1"/>
</dbReference>
<comment type="cofactor">
    <cofactor evidence="1 6">
        <name>FAD</name>
        <dbReference type="ChEBI" id="CHEBI:57692"/>
    </cofactor>
</comment>
<evidence type="ECO:0000313" key="10">
    <source>
        <dbReference type="EMBL" id="NMF96341.1"/>
    </source>
</evidence>
<evidence type="ECO:0000256" key="3">
    <source>
        <dbReference type="ARBA" id="ARBA00022630"/>
    </source>
</evidence>
<dbReference type="Pfam" id="PF02770">
    <property type="entry name" value="Acyl-CoA_dh_M"/>
    <property type="match status" value="1"/>
</dbReference>
<feature type="domain" description="Acyl-CoA oxidase/dehydrogenase middle" evidence="8">
    <location>
        <begin position="128"/>
        <end position="204"/>
    </location>
</feature>
<evidence type="ECO:0000259" key="9">
    <source>
        <dbReference type="Pfam" id="PF02771"/>
    </source>
</evidence>
<accession>A0ABX1NAN5</accession>
<dbReference type="Gene3D" id="2.40.110.10">
    <property type="entry name" value="Butyryl-CoA Dehydrogenase, subunit A, domain 2"/>
    <property type="match status" value="1"/>
</dbReference>
<evidence type="ECO:0000256" key="6">
    <source>
        <dbReference type="RuleBase" id="RU362125"/>
    </source>
</evidence>
<evidence type="ECO:0000259" key="8">
    <source>
        <dbReference type="Pfam" id="PF02770"/>
    </source>
</evidence>
<comment type="caution">
    <text evidence="10">The sequence shown here is derived from an EMBL/GenBank/DDBJ whole genome shotgun (WGS) entry which is preliminary data.</text>
</comment>
<dbReference type="InterPro" id="IPR006091">
    <property type="entry name" value="Acyl-CoA_Oxase/DH_mid-dom"/>
</dbReference>
<dbReference type="InterPro" id="IPR036250">
    <property type="entry name" value="AcylCo_DH-like_C"/>
</dbReference>
<dbReference type="EMBL" id="WTVS01000004">
    <property type="protein sequence ID" value="NMF96341.1"/>
    <property type="molecule type" value="Genomic_DNA"/>
</dbReference>
<keyword evidence="4 6" id="KW-0274">FAD</keyword>
<keyword evidence="3 6" id="KW-0285">Flavoprotein</keyword>
<comment type="similarity">
    <text evidence="2 6">Belongs to the acyl-CoA dehydrogenase family.</text>
</comment>
<dbReference type="SUPFAM" id="SSF47203">
    <property type="entry name" value="Acyl-CoA dehydrogenase C-terminal domain-like"/>
    <property type="match status" value="1"/>
</dbReference>
<dbReference type="SUPFAM" id="SSF56645">
    <property type="entry name" value="Acyl-CoA dehydrogenase NM domain-like"/>
    <property type="match status" value="1"/>
</dbReference>
<evidence type="ECO:0000256" key="2">
    <source>
        <dbReference type="ARBA" id="ARBA00009347"/>
    </source>
</evidence>
<dbReference type="Pfam" id="PF02771">
    <property type="entry name" value="Acyl-CoA_dh_N"/>
    <property type="match status" value="1"/>
</dbReference>
<evidence type="ECO:0000313" key="11">
    <source>
        <dbReference type="Proteomes" id="UP000634522"/>
    </source>
</evidence>
<name>A0ABX1NAN5_9RHOO</name>
<dbReference type="InterPro" id="IPR009075">
    <property type="entry name" value="AcylCo_DH/oxidase_C"/>
</dbReference>
<reference evidence="10 11" key="1">
    <citation type="submission" date="2019-12" db="EMBL/GenBank/DDBJ databases">
        <title>Comparative genomics gives insights into the taxonomy of the Azoarcus-Aromatoleum group and reveals separate origins of nif in the plant-associated Azoarcus and non-plant-associated Aromatoleum sub-groups.</title>
        <authorList>
            <person name="Lafos M."/>
            <person name="Maluk M."/>
            <person name="Batista M."/>
            <person name="Junghare M."/>
            <person name="Carmona M."/>
            <person name="Faoro H."/>
            <person name="Cruz L.M."/>
            <person name="Battistoni F."/>
            <person name="De Souza E."/>
            <person name="Pedrosa F."/>
            <person name="Chen W.-M."/>
            <person name="Poole P.S."/>
            <person name="Dixon R.A."/>
            <person name="James E.K."/>
        </authorList>
    </citation>
    <scope>NUCLEOTIDE SEQUENCE [LARGE SCALE GENOMIC DNA]</scope>
    <source>
        <strain evidence="10 11">T</strain>
    </source>
</reference>
<dbReference type="Pfam" id="PF00441">
    <property type="entry name" value="Acyl-CoA_dh_1"/>
    <property type="match status" value="1"/>
</dbReference>
<feature type="domain" description="Acyl-CoA dehydrogenase/oxidase C-terminal" evidence="7">
    <location>
        <begin position="234"/>
        <end position="382"/>
    </location>
</feature>
<dbReference type="InterPro" id="IPR037069">
    <property type="entry name" value="AcylCoA_DH/ox_N_sf"/>
</dbReference>
<evidence type="ECO:0000256" key="4">
    <source>
        <dbReference type="ARBA" id="ARBA00022827"/>
    </source>
</evidence>
<evidence type="ECO:0000259" key="7">
    <source>
        <dbReference type="Pfam" id="PF00441"/>
    </source>
</evidence>
<protein>
    <submittedName>
        <fullName evidence="10">Acyl-CoA dehydrogenase</fullName>
    </submittedName>
</protein>
<dbReference type="InterPro" id="IPR050741">
    <property type="entry name" value="Acyl-CoA_dehydrogenase"/>
</dbReference>
<proteinExistence type="inferred from homology"/>
<dbReference type="RefSeq" id="WP_169137665.1">
    <property type="nucleotide sequence ID" value="NZ_WTVS01000004.1"/>
</dbReference>
<keyword evidence="5 6" id="KW-0560">Oxidoreductase</keyword>
<sequence>MNFDLSEELSALQQKVRRFIAEEIIPYERDPRRTAHGPSEELRAELIAKARSAELLSAHVSKEFGGLGLDHRAKAVFFEEAGYSLLGPVALNIAAPDEGNMHLMEVVARPEHKERWLRPLAAGKVRSCFCMTEPTPGAGSDPSMLQTTAVRDGDDYVINGRKWFTTGADGAAFAIIMAKLEDGRATMFLSDTDVPGFVVERSMDTLDTCFPGGHGVVRLDDVRVPAANILGELGEGFKYAQVRLSPARLTHCMRWLGAARRAHDIATDYARRRHAFGKPLGSHEGVGFMLADNEMDIHSARLAIWHTAWVLDKGHLAIHDSSMSKVLVSEACWRVVDRCVQILGGQGVTRETTVAQIFADMRAFRIYDGPSEVHRWSIAKRVIKGIAREV</sequence>
<dbReference type="InterPro" id="IPR013786">
    <property type="entry name" value="AcylCoA_DH/ox_N"/>
</dbReference>
<evidence type="ECO:0000256" key="5">
    <source>
        <dbReference type="ARBA" id="ARBA00023002"/>
    </source>
</evidence>
<organism evidence="10 11">
    <name type="scientific">Aromatoleum toluolicum</name>
    <dbReference type="NCBI Taxonomy" id="90060"/>
    <lineage>
        <taxon>Bacteria</taxon>
        <taxon>Pseudomonadati</taxon>
        <taxon>Pseudomonadota</taxon>
        <taxon>Betaproteobacteria</taxon>
        <taxon>Rhodocyclales</taxon>
        <taxon>Rhodocyclaceae</taxon>
        <taxon>Aromatoleum</taxon>
    </lineage>
</organism>
<dbReference type="PANTHER" id="PTHR48083">
    <property type="entry name" value="MEDIUM-CHAIN SPECIFIC ACYL-COA DEHYDROGENASE, MITOCHONDRIAL-RELATED"/>
    <property type="match status" value="1"/>
</dbReference>
<feature type="domain" description="Acyl-CoA dehydrogenase/oxidase N-terminal" evidence="9">
    <location>
        <begin position="6"/>
        <end position="124"/>
    </location>
</feature>
<evidence type="ECO:0000256" key="1">
    <source>
        <dbReference type="ARBA" id="ARBA00001974"/>
    </source>
</evidence>
<dbReference type="InterPro" id="IPR009100">
    <property type="entry name" value="AcylCoA_DH/oxidase_NM_dom_sf"/>
</dbReference>
<dbReference type="Gene3D" id="1.20.140.10">
    <property type="entry name" value="Butyryl-CoA Dehydrogenase, subunit A, domain 3"/>
    <property type="match status" value="1"/>
</dbReference>
<keyword evidence="11" id="KW-1185">Reference proteome</keyword>
<dbReference type="InterPro" id="IPR046373">
    <property type="entry name" value="Acyl-CoA_Oxase/DH_mid-dom_sf"/>
</dbReference>
<dbReference type="Proteomes" id="UP000634522">
    <property type="component" value="Unassembled WGS sequence"/>
</dbReference>